<accession>A0AAP8QBA4</accession>
<organism evidence="1 2">
    <name type="scientific">Brevibacillus laterosporus</name>
    <name type="common">Bacillus laterosporus</name>
    <dbReference type="NCBI Taxonomy" id="1465"/>
    <lineage>
        <taxon>Bacteria</taxon>
        <taxon>Bacillati</taxon>
        <taxon>Bacillota</taxon>
        <taxon>Bacilli</taxon>
        <taxon>Bacillales</taxon>
        <taxon>Paenibacillaceae</taxon>
        <taxon>Brevibacillus</taxon>
    </lineage>
</organism>
<name>A0AAP8QBA4_BRELA</name>
<dbReference type="EMBL" id="PRKQ01000027">
    <property type="protein sequence ID" value="PPA93291.1"/>
    <property type="molecule type" value="Genomic_DNA"/>
</dbReference>
<gene>
    <name evidence="1" type="ORF">C4A77_18915</name>
</gene>
<evidence type="ECO:0000313" key="2">
    <source>
        <dbReference type="Proteomes" id="UP000239759"/>
    </source>
</evidence>
<sequence>MLYSMAQHKYQAQILDLAQVTKLTVGKLSQLLQQAIFLPYATLMGVLQYKIVYQVQVLQL</sequence>
<dbReference type="AlphaFoldDB" id="A0AAP8QBA4"/>
<protein>
    <submittedName>
        <fullName evidence="1">Uncharacterized protein</fullName>
    </submittedName>
</protein>
<evidence type="ECO:0000313" key="1">
    <source>
        <dbReference type="EMBL" id="PPA93291.1"/>
    </source>
</evidence>
<reference evidence="1 2" key="1">
    <citation type="submission" date="2018-02" db="EMBL/GenBank/DDBJ databases">
        <title>Comparative analysis of genomes of three Brevibacillus laterosporus strains producers of potent antimicrobials isolated from silage.</title>
        <authorList>
            <person name="Kojic M."/>
            <person name="Miljkovic M."/>
            <person name="Studholme D."/>
            <person name="Filipic B."/>
        </authorList>
    </citation>
    <scope>NUCLEOTIDE SEQUENCE [LARGE SCALE GENOMIC DNA]</scope>
    <source>
        <strain evidence="1 2">BGSP11</strain>
    </source>
</reference>
<dbReference type="Proteomes" id="UP000239759">
    <property type="component" value="Unassembled WGS sequence"/>
</dbReference>
<proteinExistence type="predicted"/>
<comment type="caution">
    <text evidence="1">The sequence shown here is derived from an EMBL/GenBank/DDBJ whole genome shotgun (WGS) entry which is preliminary data.</text>
</comment>